<evidence type="ECO:0000256" key="8">
    <source>
        <dbReference type="ARBA" id="ARBA00023125"/>
    </source>
</evidence>
<evidence type="ECO:0000256" key="1">
    <source>
        <dbReference type="ARBA" id="ARBA00004123"/>
    </source>
</evidence>
<evidence type="ECO:0000259" key="12">
    <source>
        <dbReference type="PROSITE" id="PS51457"/>
    </source>
</evidence>
<dbReference type="PANTHER" id="PTHR16243:SF2">
    <property type="entry name" value="PROTEIN BANP"/>
    <property type="match status" value="1"/>
</dbReference>
<evidence type="ECO:0000256" key="9">
    <source>
        <dbReference type="ARBA" id="ARBA00023163"/>
    </source>
</evidence>
<sequence length="223" mass="24553">MSGQEGDLVDFNGTTVTIDSSLVTLDLTNVTDVQIDGTAIMIQENCVETERNQIHLDCDGDLDLDFDSSFKQILLNINKAICSRLDSLDAKIDMLTARVRSLEDKVDQIIQWSQSISASAGLTASVSRKGAVIVGMSQNKIETGDINTIESPLSNLGQNVTLITLNTEEDFPTGAWLGDEHNPEMRVRVPITPSDLLHVHSNCRTPEKMALTLLDYLFDRDTQ</sequence>
<dbReference type="InterPro" id="IPR042343">
    <property type="entry name" value="BANP"/>
</dbReference>
<comment type="similarity">
    <text evidence="2">Belongs to the BANP/SMAR1 family.</text>
</comment>
<evidence type="ECO:0000256" key="10">
    <source>
        <dbReference type="ARBA" id="ARBA00023242"/>
    </source>
</evidence>
<keyword evidence="8" id="KW-0238">DNA-binding</keyword>
<protein>
    <recommendedName>
        <fullName evidence="3">Protein BANP</fullName>
    </recommendedName>
</protein>
<keyword evidence="11" id="KW-0131">Cell cycle</keyword>
<evidence type="ECO:0000256" key="7">
    <source>
        <dbReference type="ARBA" id="ARBA00023054"/>
    </source>
</evidence>
<feature type="non-terminal residue" evidence="13">
    <location>
        <position position="223"/>
    </location>
</feature>
<keyword evidence="5" id="KW-0156">Chromatin regulator</keyword>
<dbReference type="PANTHER" id="PTHR16243">
    <property type="entry name" value="BTG3-ASSOCIATED NUCLEAR PROTEIN BANP"/>
    <property type="match status" value="1"/>
</dbReference>
<comment type="subcellular location">
    <subcellularLocation>
        <location evidence="1">Nucleus</location>
    </subcellularLocation>
</comment>
<keyword evidence="4" id="KW-0678">Repressor</keyword>
<dbReference type="GO" id="GO:0005634">
    <property type="term" value="C:nucleus"/>
    <property type="evidence" value="ECO:0007669"/>
    <property type="project" value="UniProtKB-SubCell"/>
</dbReference>
<dbReference type="InterPro" id="IPR018379">
    <property type="entry name" value="BEN_domain"/>
</dbReference>
<keyword evidence="6" id="KW-0805">Transcription regulation</keyword>
<dbReference type="PROSITE" id="PS51457">
    <property type="entry name" value="BEN"/>
    <property type="match status" value="1"/>
</dbReference>
<keyword evidence="9" id="KW-0804">Transcription</keyword>
<dbReference type="GO" id="GO:0003677">
    <property type="term" value="F:DNA binding"/>
    <property type="evidence" value="ECO:0007669"/>
    <property type="project" value="UniProtKB-KW"/>
</dbReference>
<gene>
    <name evidence="13" type="primary">ORF55985</name>
</gene>
<dbReference type="GO" id="GO:0034504">
    <property type="term" value="P:protein localization to nucleus"/>
    <property type="evidence" value="ECO:0007669"/>
    <property type="project" value="TreeGrafter"/>
</dbReference>
<keyword evidence="7" id="KW-0175">Coiled coil</keyword>
<dbReference type="GO" id="GO:0042177">
    <property type="term" value="P:negative regulation of protein catabolic process"/>
    <property type="evidence" value="ECO:0007669"/>
    <property type="project" value="TreeGrafter"/>
</dbReference>
<reference evidence="13" key="1">
    <citation type="submission" date="2014-12" db="EMBL/GenBank/DDBJ databases">
        <title>Insight into the proteome of Arion vulgaris.</title>
        <authorList>
            <person name="Aradska J."/>
            <person name="Bulat T."/>
            <person name="Smidak R."/>
            <person name="Sarate P."/>
            <person name="Gangsoo J."/>
            <person name="Sialana F."/>
            <person name="Bilban M."/>
            <person name="Lubec G."/>
        </authorList>
    </citation>
    <scope>NUCLEOTIDE SEQUENCE</scope>
    <source>
        <tissue evidence="13">Skin</tissue>
    </source>
</reference>
<evidence type="ECO:0000256" key="3">
    <source>
        <dbReference type="ARBA" id="ARBA00015794"/>
    </source>
</evidence>
<name>A0A0B6ZB42_9EUPU</name>
<evidence type="ECO:0000256" key="6">
    <source>
        <dbReference type="ARBA" id="ARBA00023015"/>
    </source>
</evidence>
<dbReference type="GO" id="GO:0006325">
    <property type="term" value="P:chromatin organization"/>
    <property type="evidence" value="ECO:0007669"/>
    <property type="project" value="UniProtKB-KW"/>
</dbReference>
<evidence type="ECO:0000256" key="5">
    <source>
        <dbReference type="ARBA" id="ARBA00022853"/>
    </source>
</evidence>
<dbReference type="AlphaFoldDB" id="A0A0B6ZB42"/>
<dbReference type="EMBL" id="HACG01018843">
    <property type="protein sequence ID" value="CEK65708.1"/>
    <property type="molecule type" value="Transcribed_RNA"/>
</dbReference>
<evidence type="ECO:0000256" key="11">
    <source>
        <dbReference type="ARBA" id="ARBA00023306"/>
    </source>
</evidence>
<evidence type="ECO:0000256" key="2">
    <source>
        <dbReference type="ARBA" id="ARBA00009735"/>
    </source>
</evidence>
<evidence type="ECO:0000256" key="4">
    <source>
        <dbReference type="ARBA" id="ARBA00022491"/>
    </source>
</evidence>
<evidence type="ECO:0000313" key="13">
    <source>
        <dbReference type="EMBL" id="CEK65708.1"/>
    </source>
</evidence>
<accession>A0A0B6ZB42</accession>
<feature type="domain" description="BEN" evidence="12">
    <location>
        <begin position="184"/>
        <end position="223"/>
    </location>
</feature>
<proteinExistence type="inferred from homology"/>
<organism evidence="13">
    <name type="scientific">Arion vulgaris</name>
    <dbReference type="NCBI Taxonomy" id="1028688"/>
    <lineage>
        <taxon>Eukaryota</taxon>
        <taxon>Metazoa</taxon>
        <taxon>Spiralia</taxon>
        <taxon>Lophotrochozoa</taxon>
        <taxon>Mollusca</taxon>
        <taxon>Gastropoda</taxon>
        <taxon>Heterobranchia</taxon>
        <taxon>Euthyneura</taxon>
        <taxon>Panpulmonata</taxon>
        <taxon>Eupulmonata</taxon>
        <taxon>Stylommatophora</taxon>
        <taxon>Helicina</taxon>
        <taxon>Arionoidea</taxon>
        <taxon>Arionidae</taxon>
        <taxon>Arion</taxon>
    </lineage>
</organism>
<keyword evidence="10" id="KW-0539">Nucleus</keyword>